<gene>
    <name evidence="2" type="ORF">SEMRO_1447_G273530.1</name>
</gene>
<dbReference type="AlphaFoldDB" id="A0A9N8ERC5"/>
<organism evidence="2 3">
    <name type="scientific">Seminavis robusta</name>
    <dbReference type="NCBI Taxonomy" id="568900"/>
    <lineage>
        <taxon>Eukaryota</taxon>
        <taxon>Sar</taxon>
        <taxon>Stramenopiles</taxon>
        <taxon>Ochrophyta</taxon>
        <taxon>Bacillariophyta</taxon>
        <taxon>Bacillariophyceae</taxon>
        <taxon>Bacillariophycidae</taxon>
        <taxon>Naviculales</taxon>
        <taxon>Naviculaceae</taxon>
        <taxon>Seminavis</taxon>
    </lineage>
</organism>
<protein>
    <submittedName>
        <fullName evidence="2">Uncharacterized protein</fullName>
    </submittedName>
</protein>
<evidence type="ECO:0000313" key="3">
    <source>
        <dbReference type="Proteomes" id="UP001153069"/>
    </source>
</evidence>
<evidence type="ECO:0000256" key="1">
    <source>
        <dbReference type="SAM" id="MobiDB-lite"/>
    </source>
</evidence>
<feature type="compositionally biased region" description="Low complexity" evidence="1">
    <location>
        <begin position="388"/>
        <end position="398"/>
    </location>
</feature>
<evidence type="ECO:0000313" key="2">
    <source>
        <dbReference type="EMBL" id="CAB9523709.1"/>
    </source>
</evidence>
<feature type="region of interest" description="Disordered" evidence="1">
    <location>
        <begin position="362"/>
        <end position="398"/>
    </location>
</feature>
<dbReference type="EMBL" id="CAICTM010001445">
    <property type="protein sequence ID" value="CAB9523709.1"/>
    <property type="molecule type" value="Genomic_DNA"/>
</dbReference>
<name>A0A9N8ERC5_9STRA</name>
<proteinExistence type="predicted"/>
<dbReference type="Proteomes" id="UP001153069">
    <property type="component" value="Unassembled WGS sequence"/>
</dbReference>
<reference evidence="2" key="1">
    <citation type="submission" date="2020-06" db="EMBL/GenBank/DDBJ databases">
        <authorList>
            <consortium name="Plant Systems Biology data submission"/>
        </authorList>
    </citation>
    <scope>NUCLEOTIDE SEQUENCE</scope>
    <source>
        <strain evidence="2">D6</strain>
    </source>
</reference>
<sequence length="398" mass="44761">MPRLDIQYEHDVGYEREFVYLDDLQGLSPLHSLVVTGAPLAMVRLVYQADPAAMTDDIFLDACYQSPSKDVVEFLKGHVVDPSVLEPKSIAEIMRDTLEERQLTQFETLFVLFPEALMYSENPEKISSSFTEAFTVQARTGDIGYVFLSKMIQYLPLSSKRIHVSLEWDTNYSETEEARSALASKVRDMTNLNFLTLAINVGDDIDCNMVKAISYQIASGPLQSLEIDSWDSETCAENGLFLPLLDALAGAGDASKLKEFKLHITSSTDTGRDYAKTYQDRMIDILQWNTTLTNVNMVRYHDIIGYHTTLNRYGRHLLRDTEKSLDTAQLLTSVIAGVFTPQGVHWTQQVPVLYGLLREAPDKWSSPRTGKSNNAAKEKKLSLKRKASSSLDRSSFKG</sequence>
<keyword evidence="3" id="KW-1185">Reference proteome</keyword>
<comment type="caution">
    <text evidence="2">The sequence shown here is derived from an EMBL/GenBank/DDBJ whole genome shotgun (WGS) entry which is preliminary data.</text>
</comment>
<accession>A0A9N8ERC5</accession>